<organism evidence="1 2">
    <name type="scientific">Erythranthe guttata</name>
    <name type="common">Yellow monkey flower</name>
    <name type="synonym">Mimulus guttatus</name>
    <dbReference type="NCBI Taxonomy" id="4155"/>
    <lineage>
        <taxon>Eukaryota</taxon>
        <taxon>Viridiplantae</taxon>
        <taxon>Streptophyta</taxon>
        <taxon>Embryophyta</taxon>
        <taxon>Tracheophyta</taxon>
        <taxon>Spermatophyta</taxon>
        <taxon>Magnoliopsida</taxon>
        <taxon>eudicotyledons</taxon>
        <taxon>Gunneridae</taxon>
        <taxon>Pentapetalae</taxon>
        <taxon>asterids</taxon>
        <taxon>lamiids</taxon>
        <taxon>Lamiales</taxon>
        <taxon>Phrymaceae</taxon>
        <taxon>Erythranthe</taxon>
    </lineage>
</organism>
<keyword evidence="2" id="KW-1185">Reference proteome</keyword>
<dbReference type="Proteomes" id="UP000030748">
    <property type="component" value="Unassembled WGS sequence"/>
</dbReference>
<evidence type="ECO:0000313" key="1">
    <source>
        <dbReference type="EMBL" id="EYU26437.1"/>
    </source>
</evidence>
<sequence>GNHSRRSTHTMLINPVTNRTGKRPVLRNYSGGGMISSNKSCDLSIYAPAKQCLERIVFCRSDQVLISGFWIGPDIEDGWGFVEASLCRIY</sequence>
<dbReference type="EMBL" id="KI631670">
    <property type="protein sequence ID" value="EYU26437.1"/>
    <property type="molecule type" value="Genomic_DNA"/>
</dbReference>
<reference evidence="1 2" key="1">
    <citation type="journal article" date="2013" name="Proc. Natl. Acad. Sci. U.S.A.">
        <title>Fine-scale variation in meiotic recombination in Mimulus inferred from population shotgun sequencing.</title>
        <authorList>
            <person name="Hellsten U."/>
            <person name="Wright K.M."/>
            <person name="Jenkins J."/>
            <person name="Shu S."/>
            <person name="Yuan Y."/>
            <person name="Wessler S.R."/>
            <person name="Schmutz J."/>
            <person name="Willis J.H."/>
            <person name="Rokhsar D.S."/>
        </authorList>
    </citation>
    <scope>NUCLEOTIDE SEQUENCE [LARGE SCALE GENOMIC DNA]</scope>
    <source>
        <strain evidence="2">cv. DUN x IM62</strain>
    </source>
</reference>
<dbReference type="AlphaFoldDB" id="A0A022QCS5"/>
<accession>A0A022QCS5</accession>
<protein>
    <submittedName>
        <fullName evidence="1">Uncharacterized protein</fullName>
    </submittedName>
</protein>
<name>A0A022QCS5_ERYGU</name>
<proteinExistence type="predicted"/>
<feature type="non-terminal residue" evidence="1">
    <location>
        <position position="1"/>
    </location>
</feature>
<evidence type="ECO:0000313" key="2">
    <source>
        <dbReference type="Proteomes" id="UP000030748"/>
    </source>
</evidence>
<gene>
    <name evidence="1" type="ORF">MIMGU_mgv11b019616mg</name>
</gene>